<organism evidence="1">
    <name type="scientific">uncultured Caudovirales phage</name>
    <dbReference type="NCBI Taxonomy" id="2100421"/>
    <lineage>
        <taxon>Viruses</taxon>
        <taxon>Duplodnaviria</taxon>
        <taxon>Heunggongvirae</taxon>
        <taxon>Uroviricota</taxon>
        <taxon>Caudoviricetes</taxon>
        <taxon>Peduoviridae</taxon>
        <taxon>Maltschvirus</taxon>
        <taxon>Maltschvirus maltsch</taxon>
    </lineage>
</organism>
<reference evidence="1" key="1">
    <citation type="submission" date="2020-05" db="EMBL/GenBank/DDBJ databases">
        <authorList>
            <person name="Chiriac C."/>
            <person name="Salcher M."/>
            <person name="Ghai R."/>
            <person name="Kavagutti S V."/>
        </authorList>
    </citation>
    <scope>NUCLEOTIDE SEQUENCE</scope>
</reference>
<gene>
    <name evidence="1" type="ORF">UFOVP162_7</name>
</gene>
<dbReference type="EMBL" id="LR798453">
    <property type="protein sequence ID" value="CAB5238178.1"/>
    <property type="molecule type" value="Genomic_DNA"/>
</dbReference>
<proteinExistence type="predicted"/>
<evidence type="ECO:0000313" key="1">
    <source>
        <dbReference type="EMBL" id="CAB5238178.1"/>
    </source>
</evidence>
<sequence>MRDGKISTDTLDVTAQLTSGPTVIGSSAEMENTGQLNPAHSRWLMGLPPEWDACAPMATPSSRKPRKRS</sequence>
<protein>
    <submittedName>
        <fullName evidence="1">Uncharacterized protein</fullName>
    </submittedName>
</protein>
<accession>A0A6J7XNV5</accession>
<name>A0A6J7XNV5_9CAUD</name>